<evidence type="ECO:0000313" key="3">
    <source>
        <dbReference type="Proteomes" id="UP000215127"/>
    </source>
</evidence>
<feature type="compositionally biased region" description="Basic and acidic residues" evidence="1">
    <location>
        <begin position="1"/>
        <end position="16"/>
    </location>
</feature>
<reference evidence="2 3" key="1">
    <citation type="submission" date="2016-06" db="EMBL/GenBank/DDBJ databases">
        <authorList>
            <person name="Kjaerup R.B."/>
            <person name="Dalgaard T.S."/>
            <person name="Juul-Madsen H.R."/>
        </authorList>
    </citation>
    <scope>NUCLEOTIDE SEQUENCE [LARGE SCALE GENOMIC DNA]</scope>
</reference>
<name>A0A1X7RJX5_ZYMT9</name>
<gene>
    <name evidence="2" type="ORF">ZT3D7_G2860</name>
</gene>
<dbReference type="Proteomes" id="UP000215127">
    <property type="component" value="Chromosome 2"/>
</dbReference>
<accession>A0A1X7RJX5</accession>
<dbReference type="EMBL" id="LT853693">
    <property type="protein sequence ID" value="SMQ47712.1"/>
    <property type="molecule type" value="Genomic_DNA"/>
</dbReference>
<evidence type="ECO:0008006" key="4">
    <source>
        <dbReference type="Google" id="ProtNLM"/>
    </source>
</evidence>
<dbReference type="InterPro" id="IPR011333">
    <property type="entry name" value="SKP1/BTB/POZ_sf"/>
</dbReference>
<keyword evidence="3" id="KW-1185">Reference proteome</keyword>
<dbReference type="Gene3D" id="3.30.710.10">
    <property type="entry name" value="Potassium Channel Kv1.1, Chain A"/>
    <property type="match status" value="1"/>
</dbReference>
<sequence>MADPHDEPAPAKRSEDTQTTTSPPKDTVIIEEGDTLLVCADAEELGKLRVSSIILKHTSPVFKAMLGPHFAEGQVPCSVLHPQELNCPEDNWHAMECLMQLLHHCKSWLQDDLCDNGTLKRLIGLGAVADKYDCIEAIFLQVDTVFAHFKNSHIAAGAYLDVNSDSAGLRNCFDLAIAALHFEKDSYFYFFTKRLVVDFVGPYSSVLTTRPGSGESALSLELNIRLKLEEQRNATRVRIGEHIPSLALVSCLVCGPYQHKSITFMPAFEKAIKLETHWPPTFSSLSIRTVLEKLKNVGNIERRPVCGHHGSLVRKAREFEDFAAEVYNSMAGMCSRCAKAGSFTTGSCGVSGHWVPTAHWKDGI</sequence>
<evidence type="ECO:0000313" key="2">
    <source>
        <dbReference type="EMBL" id="SMQ47712.1"/>
    </source>
</evidence>
<protein>
    <recommendedName>
        <fullName evidence="4">BTB domain-containing protein</fullName>
    </recommendedName>
</protein>
<dbReference type="STRING" id="1276538.A0A1X7RJX5"/>
<organism evidence="2 3">
    <name type="scientific">Zymoseptoria tritici (strain ST99CH_3D7)</name>
    <dbReference type="NCBI Taxonomy" id="1276538"/>
    <lineage>
        <taxon>Eukaryota</taxon>
        <taxon>Fungi</taxon>
        <taxon>Dikarya</taxon>
        <taxon>Ascomycota</taxon>
        <taxon>Pezizomycotina</taxon>
        <taxon>Dothideomycetes</taxon>
        <taxon>Dothideomycetidae</taxon>
        <taxon>Mycosphaerellales</taxon>
        <taxon>Mycosphaerellaceae</taxon>
        <taxon>Zymoseptoria</taxon>
    </lineage>
</organism>
<feature type="region of interest" description="Disordered" evidence="1">
    <location>
        <begin position="1"/>
        <end position="26"/>
    </location>
</feature>
<evidence type="ECO:0000256" key="1">
    <source>
        <dbReference type="SAM" id="MobiDB-lite"/>
    </source>
</evidence>
<proteinExistence type="predicted"/>
<dbReference type="AlphaFoldDB" id="A0A1X7RJX5"/>